<dbReference type="AlphaFoldDB" id="A0A428QLS1"/>
<proteinExistence type="predicted"/>
<feature type="transmembrane region" description="Helical" evidence="1">
    <location>
        <begin position="206"/>
        <end position="227"/>
    </location>
</feature>
<keyword evidence="1" id="KW-0812">Transmembrane</keyword>
<dbReference type="Pfam" id="PF20237">
    <property type="entry name" value="DUF6594"/>
    <property type="match status" value="1"/>
</dbReference>
<evidence type="ECO:0000259" key="2">
    <source>
        <dbReference type="Pfam" id="PF20237"/>
    </source>
</evidence>
<comment type="caution">
    <text evidence="3">The sequence shown here is derived from an EMBL/GenBank/DDBJ whole genome shotgun (WGS) entry which is preliminary data.</text>
</comment>
<evidence type="ECO:0000313" key="3">
    <source>
        <dbReference type="EMBL" id="RSL66225.1"/>
    </source>
</evidence>
<protein>
    <recommendedName>
        <fullName evidence="2">DUF6594 domain-containing protein</fullName>
    </recommendedName>
</protein>
<reference evidence="3 4" key="1">
    <citation type="submission" date="2017-06" db="EMBL/GenBank/DDBJ databases">
        <title>Comparative genomic analysis of Ambrosia Fusariam Clade fungi.</title>
        <authorList>
            <person name="Stajich J.E."/>
            <person name="Carrillo J."/>
            <person name="Kijimoto T."/>
            <person name="Eskalen A."/>
            <person name="O'Donnell K."/>
            <person name="Kasson M."/>
        </authorList>
    </citation>
    <scope>NUCLEOTIDE SEQUENCE [LARGE SCALE GENOMIC DNA]</scope>
    <source>
        <strain evidence="3 4">NRRL62606</strain>
    </source>
</reference>
<evidence type="ECO:0000256" key="1">
    <source>
        <dbReference type="SAM" id="Phobius"/>
    </source>
</evidence>
<dbReference type="Proteomes" id="UP000287972">
    <property type="component" value="Unassembled WGS sequence"/>
</dbReference>
<feature type="domain" description="DUF6594" evidence="2">
    <location>
        <begin position="23"/>
        <end position="244"/>
    </location>
</feature>
<feature type="transmembrane region" description="Helical" evidence="1">
    <location>
        <begin position="180"/>
        <end position="199"/>
    </location>
</feature>
<sequence length="255" mass="29299">MAAMAAEWYDKSLVAYVNRSLQDEEDFHFLRFEFLQRLNITQLQVKLAKLKSRVQSEGQISKRERKLLQKKLQQYATAIRDYQFLRGRKSLTKKEMVDRKLLLKTFFPSAADNSQDPFASHYAFFLEAETKIDPMREAFMRYLPSRLTFSEEERHHRNHEYREGKLPKEVSKLVDRSVRFIIAVTSGLFLVAPMIIMTLQPSNVKSLITVSCFVFLFALCLSFVVGVSNIETLVSTATYAAVLVVFVGTSTGNSG</sequence>
<accession>A0A428QLS1</accession>
<name>A0A428QLS1_9HYPO</name>
<organism evidence="3 4">
    <name type="scientific">Fusarium floridanum</name>
    <dbReference type="NCBI Taxonomy" id="1325733"/>
    <lineage>
        <taxon>Eukaryota</taxon>
        <taxon>Fungi</taxon>
        <taxon>Dikarya</taxon>
        <taxon>Ascomycota</taxon>
        <taxon>Pezizomycotina</taxon>
        <taxon>Sordariomycetes</taxon>
        <taxon>Hypocreomycetidae</taxon>
        <taxon>Hypocreales</taxon>
        <taxon>Nectriaceae</taxon>
        <taxon>Fusarium</taxon>
        <taxon>Fusarium solani species complex</taxon>
    </lineage>
</organism>
<dbReference type="InterPro" id="IPR046529">
    <property type="entry name" value="DUF6594"/>
</dbReference>
<keyword evidence="1" id="KW-1133">Transmembrane helix</keyword>
<keyword evidence="4" id="KW-1185">Reference proteome</keyword>
<evidence type="ECO:0000313" key="4">
    <source>
        <dbReference type="Proteomes" id="UP000287972"/>
    </source>
</evidence>
<feature type="transmembrane region" description="Helical" evidence="1">
    <location>
        <begin position="233"/>
        <end position="252"/>
    </location>
</feature>
<gene>
    <name evidence="3" type="ORF">CEP51_012864</name>
</gene>
<keyword evidence="1" id="KW-0472">Membrane</keyword>
<dbReference type="EMBL" id="NKCL01000503">
    <property type="protein sequence ID" value="RSL66225.1"/>
    <property type="molecule type" value="Genomic_DNA"/>
</dbReference>